<dbReference type="STRING" id="696762.PFRI_25720"/>
<dbReference type="RefSeq" id="WP_072631109.1">
    <property type="nucleotide sequence ID" value="NZ_JABBAN010000089.1"/>
</dbReference>
<reference evidence="2 3" key="1">
    <citation type="submission" date="2016-10" db="EMBL/GenBank/DDBJ databases">
        <title>Genome sequence of Planktotalea frisia SH6-1.</title>
        <authorList>
            <person name="Poehlein A."/>
            <person name="Bakenhus I."/>
            <person name="Voget S."/>
            <person name="Brinkhoff T."/>
            <person name="Simon M."/>
        </authorList>
    </citation>
    <scope>NUCLEOTIDE SEQUENCE [LARGE SCALE GENOMIC DNA]</scope>
    <source>
        <strain evidence="2 3">SH6-1</strain>
    </source>
</reference>
<evidence type="ECO:0000313" key="3">
    <source>
        <dbReference type="Proteomes" id="UP000184514"/>
    </source>
</evidence>
<name>A0A1L9NVN1_9RHOB</name>
<dbReference type="AlphaFoldDB" id="A0A1L9NVN1"/>
<dbReference type="PROSITE" id="PS51186">
    <property type="entry name" value="GNAT"/>
    <property type="match status" value="1"/>
</dbReference>
<dbReference type="GO" id="GO:0016747">
    <property type="term" value="F:acyltransferase activity, transferring groups other than amino-acyl groups"/>
    <property type="evidence" value="ECO:0007669"/>
    <property type="project" value="InterPro"/>
</dbReference>
<dbReference type="InterPro" id="IPR000182">
    <property type="entry name" value="GNAT_dom"/>
</dbReference>
<dbReference type="Proteomes" id="UP000184514">
    <property type="component" value="Unassembled WGS sequence"/>
</dbReference>
<keyword evidence="3" id="KW-1185">Reference proteome</keyword>
<protein>
    <recommendedName>
        <fullName evidence="1">N-acetyltransferase domain-containing protein</fullName>
    </recommendedName>
</protein>
<proteinExistence type="predicted"/>
<dbReference type="EMBL" id="MLCB01000151">
    <property type="protein sequence ID" value="OJI93242.1"/>
    <property type="molecule type" value="Genomic_DNA"/>
</dbReference>
<dbReference type="Pfam" id="PF13302">
    <property type="entry name" value="Acetyltransf_3"/>
    <property type="match status" value="1"/>
</dbReference>
<dbReference type="InterPro" id="IPR016181">
    <property type="entry name" value="Acyl_CoA_acyltransferase"/>
</dbReference>
<dbReference type="PANTHER" id="PTHR43792:SF1">
    <property type="entry name" value="N-ACETYLTRANSFERASE DOMAIN-CONTAINING PROTEIN"/>
    <property type="match status" value="1"/>
</dbReference>
<dbReference type="SUPFAM" id="SSF55729">
    <property type="entry name" value="Acyl-CoA N-acyltransferases (Nat)"/>
    <property type="match status" value="1"/>
</dbReference>
<evidence type="ECO:0000313" key="2">
    <source>
        <dbReference type="EMBL" id="OJI93242.1"/>
    </source>
</evidence>
<feature type="domain" description="N-acetyltransferase" evidence="1">
    <location>
        <begin position="9"/>
        <end position="172"/>
    </location>
</feature>
<dbReference type="Gene3D" id="3.40.630.30">
    <property type="match status" value="1"/>
</dbReference>
<sequence length="172" mass="19317">MMLAQSDRLTLRRLSKQDVASFRAYRGDPEVAKFQGWDAMDEAEAMGFLAHMQNVPLLSAGKWTQLGIALREGDTLVGDIGVHIAEDESEAELGITLARDVQRQSIGFEAVEMVCAWLFTQTKIARIVAITHADNKRALSLLARTPFQHTHDTHDVIDGVATPERWFERRRS</sequence>
<gene>
    <name evidence="2" type="ORF">PFRI_25720</name>
</gene>
<evidence type="ECO:0000259" key="1">
    <source>
        <dbReference type="PROSITE" id="PS51186"/>
    </source>
</evidence>
<dbReference type="InterPro" id="IPR051531">
    <property type="entry name" value="N-acetyltransferase"/>
</dbReference>
<dbReference type="OrthoDB" id="6293260at2"/>
<accession>A0A1L9NVN1</accession>
<dbReference type="PANTHER" id="PTHR43792">
    <property type="entry name" value="GNAT FAMILY, PUTATIVE (AFU_ORTHOLOGUE AFUA_3G00765)-RELATED-RELATED"/>
    <property type="match status" value="1"/>
</dbReference>
<comment type="caution">
    <text evidence="2">The sequence shown here is derived from an EMBL/GenBank/DDBJ whole genome shotgun (WGS) entry which is preliminary data.</text>
</comment>
<organism evidence="2 3">
    <name type="scientific">Planktotalea frisia</name>
    <dbReference type="NCBI Taxonomy" id="696762"/>
    <lineage>
        <taxon>Bacteria</taxon>
        <taxon>Pseudomonadati</taxon>
        <taxon>Pseudomonadota</taxon>
        <taxon>Alphaproteobacteria</taxon>
        <taxon>Rhodobacterales</taxon>
        <taxon>Paracoccaceae</taxon>
        <taxon>Planktotalea</taxon>
    </lineage>
</organism>